<proteinExistence type="predicted"/>
<sequence length="62" mass="7168">MPLYDYVCQKCKNKFEMLRKFSDSSPVACPKCASTEVTRKPATFITGGDKHKHHPHWPFERG</sequence>
<gene>
    <name evidence="2" type="ORF">DEALK_15780</name>
</gene>
<dbReference type="EMBL" id="LFDV01000002">
    <property type="protein sequence ID" value="KTB48731.1"/>
    <property type="molecule type" value="Genomic_DNA"/>
</dbReference>
<dbReference type="PANTHER" id="PTHR34404">
    <property type="entry name" value="REGULATORY PROTEIN, FMDB FAMILY"/>
    <property type="match status" value="1"/>
</dbReference>
<evidence type="ECO:0000313" key="3">
    <source>
        <dbReference type="Proteomes" id="UP000053947"/>
    </source>
</evidence>
<dbReference type="Pfam" id="PF09723">
    <property type="entry name" value="Zn_ribbon_8"/>
    <property type="match status" value="1"/>
</dbReference>
<dbReference type="InterPro" id="IPR013429">
    <property type="entry name" value="Regulatory_FmdB_Zinc_ribbon"/>
</dbReference>
<organism evidence="2 3">
    <name type="scientific">Dehalogenimonas alkenigignens</name>
    <dbReference type="NCBI Taxonomy" id="1217799"/>
    <lineage>
        <taxon>Bacteria</taxon>
        <taxon>Bacillati</taxon>
        <taxon>Chloroflexota</taxon>
        <taxon>Dehalococcoidia</taxon>
        <taxon>Dehalococcoidales</taxon>
        <taxon>Dehalococcoidaceae</taxon>
        <taxon>Dehalogenimonas</taxon>
    </lineage>
</organism>
<dbReference type="NCBIfam" id="TIGR02605">
    <property type="entry name" value="CxxC_CxxC_SSSS"/>
    <property type="match status" value="1"/>
</dbReference>
<protein>
    <submittedName>
        <fullName evidence="2">Putative regulatory protein, FmdB family</fullName>
    </submittedName>
</protein>
<dbReference type="Gene3D" id="2.20.28.30">
    <property type="entry name" value="RNA polymerase ii, chain L"/>
    <property type="match status" value="1"/>
</dbReference>
<feature type="domain" description="Putative regulatory protein FmdB zinc ribbon" evidence="1">
    <location>
        <begin position="1"/>
        <end position="42"/>
    </location>
</feature>
<dbReference type="AlphaFoldDB" id="A0A0W0GJJ1"/>
<reference evidence="2 3" key="1">
    <citation type="submission" date="2015-06" db="EMBL/GenBank/DDBJ databases">
        <title>Genome sequence of the organohalide-respiring Dehalogenimonas alkenigignens type strain (IP3-3T).</title>
        <authorList>
            <person name="Key T.A."/>
            <person name="Richmond D.P."/>
            <person name="Bowman K.S."/>
            <person name="Cho Y.-J."/>
            <person name="Chun J."/>
            <person name="da Costa M.S."/>
            <person name="Rainey F.A."/>
            <person name="Moe W.M."/>
        </authorList>
    </citation>
    <scope>NUCLEOTIDE SEQUENCE [LARGE SCALE GENOMIC DNA]</scope>
    <source>
        <strain evidence="2 3">IP3-3</strain>
    </source>
</reference>
<dbReference type="Proteomes" id="UP000053947">
    <property type="component" value="Unassembled WGS sequence"/>
</dbReference>
<comment type="caution">
    <text evidence="2">The sequence shown here is derived from an EMBL/GenBank/DDBJ whole genome shotgun (WGS) entry which is preliminary data.</text>
</comment>
<dbReference type="OrthoDB" id="9813321at2"/>
<evidence type="ECO:0000313" key="2">
    <source>
        <dbReference type="EMBL" id="KTB48731.1"/>
    </source>
</evidence>
<dbReference type="RefSeq" id="WP_058439670.1">
    <property type="nucleotide sequence ID" value="NZ_KQ758903.1"/>
</dbReference>
<name>A0A0W0GJJ1_9CHLR</name>
<dbReference type="STRING" id="1217799.DEALK_15780"/>
<accession>A0A0W0GJJ1</accession>
<keyword evidence="3" id="KW-1185">Reference proteome</keyword>
<dbReference type="SMART" id="SM00834">
    <property type="entry name" value="CxxC_CXXC_SSSS"/>
    <property type="match status" value="1"/>
</dbReference>
<evidence type="ECO:0000259" key="1">
    <source>
        <dbReference type="SMART" id="SM00834"/>
    </source>
</evidence>
<dbReference type="PANTHER" id="PTHR34404:SF3">
    <property type="entry name" value="REGULATORY PROTEIN, FMDB FAMILY"/>
    <property type="match status" value="1"/>
</dbReference>